<name>A0A1I1NF86_9GAMM</name>
<proteinExistence type="predicted"/>
<dbReference type="Proteomes" id="UP000198611">
    <property type="component" value="Unassembled WGS sequence"/>
</dbReference>
<dbReference type="GO" id="GO:0006313">
    <property type="term" value="P:DNA transposition"/>
    <property type="evidence" value="ECO:0007669"/>
    <property type="project" value="InterPro"/>
</dbReference>
<gene>
    <name evidence="2" type="ORF">SAMN05660831_00256</name>
</gene>
<accession>A0A1I1NF86</accession>
<evidence type="ECO:0000313" key="3">
    <source>
        <dbReference type="Proteomes" id="UP000198611"/>
    </source>
</evidence>
<dbReference type="AlphaFoldDB" id="A0A1I1NF86"/>
<organism evidence="2 3">
    <name type="scientific">Thiohalospira halophila DSM 15071</name>
    <dbReference type="NCBI Taxonomy" id="1123397"/>
    <lineage>
        <taxon>Bacteria</taxon>
        <taxon>Pseudomonadati</taxon>
        <taxon>Pseudomonadota</taxon>
        <taxon>Gammaproteobacteria</taxon>
        <taxon>Thiohalospirales</taxon>
        <taxon>Thiohalospiraceae</taxon>
        <taxon>Thiohalospira</taxon>
    </lineage>
</organism>
<dbReference type="EMBL" id="FOMJ01000001">
    <property type="protein sequence ID" value="SFC96374.1"/>
    <property type="molecule type" value="Genomic_DNA"/>
</dbReference>
<reference evidence="2 3" key="1">
    <citation type="submission" date="2016-10" db="EMBL/GenBank/DDBJ databases">
        <authorList>
            <person name="de Groot N.N."/>
        </authorList>
    </citation>
    <scope>NUCLEOTIDE SEQUENCE [LARGE SCALE GENOMIC DNA]</scope>
    <source>
        <strain evidence="2 3">HL3</strain>
    </source>
</reference>
<dbReference type="GO" id="GO:0003677">
    <property type="term" value="F:DNA binding"/>
    <property type="evidence" value="ECO:0007669"/>
    <property type="project" value="InterPro"/>
</dbReference>
<dbReference type="RefSeq" id="WP_205407721.1">
    <property type="nucleotide sequence ID" value="NZ_FOMJ01000001.1"/>
</dbReference>
<keyword evidence="3" id="KW-1185">Reference proteome</keyword>
<dbReference type="InterPro" id="IPR025668">
    <property type="entry name" value="Tnp_DDE_dom"/>
</dbReference>
<evidence type="ECO:0000313" key="2">
    <source>
        <dbReference type="EMBL" id="SFC96374.1"/>
    </source>
</evidence>
<dbReference type="STRING" id="1123397.SAMN05660831_00256"/>
<dbReference type="GO" id="GO:0004803">
    <property type="term" value="F:transposase activity"/>
    <property type="evidence" value="ECO:0007669"/>
    <property type="project" value="InterPro"/>
</dbReference>
<protein>
    <submittedName>
        <fullName evidence="2">Transposase DDE domain-containing protein</fullName>
    </submittedName>
</protein>
<evidence type="ECO:0000259" key="1">
    <source>
        <dbReference type="Pfam" id="PF13751"/>
    </source>
</evidence>
<sequence length="89" mass="10133">MYKCSYSRPKIQPKEPPLGVLSIKEQDRNQRIARTRARVEHVFGGMGQMGAQVLKTIGLGRARFQLTLRCAVYNMRRVTQLEAAGVRPF</sequence>
<feature type="domain" description="Transposase DDE" evidence="1">
    <location>
        <begin position="24"/>
        <end position="78"/>
    </location>
</feature>
<dbReference type="Pfam" id="PF13751">
    <property type="entry name" value="DDE_Tnp_1_6"/>
    <property type="match status" value="1"/>
</dbReference>